<sequence>MTRRPTFKSWFRFGTSSRLFARTIKRGLLYLNVVCTNCRKVCGFKPVNCRNGSVCLLQHVWKNLRWRMICCRRRMILMRNVWQTLTWRINCGRKRLNSID</sequence>
<reference evidence="1" key="1">
    <citation type="submission" date="2021-05" db="EMBL/GenBank/DDBJ databases">
        <authorList>
            <person name="Alioto T."/>
            <person name="Alioto T."/>
            <person name="Gomez Garrido J."/>
        </authorList>
    </citation>
    <scope>NUCLEOTIDE SEQUENCE</scope>
</reference>
<protein>
    <submittedName>
        <fullName evidence="1">(northern house mosquito) hypothetical protein</fullName>
    </submittedName>
</protein>
<name>A0A8D8MIY5_CULPI</name>
<dbReference type="EMBL" id="HBUE01308279">
    <property type="protein sequence ID" value="CAG6582169.1"/>
    <property type="molecule type" value="Transcribed_RNA"/>
</dbReference>
<dbReference type="EMBL" id="HBUE01308281">
    <property type="protein sequence ID" value="CAG6582173.1"/>
    <property type="molecule type" value="Transcribed_RNA"/>
</dbReference>
<dbReference type="EMBL" id="HBUE01202091">
    <property type="protein sequence ID" value="CAG6530343.1"/>
    <property type="molecule type" value="Transcribed_RNA"/>
</dbReference>
<proteinExistence type="predicted"/>
<dbReference type="EMBL" id="HBUE01082980">
    <property type="protein sequence ID" value="CAG6478362.1"/>
    <property type="molecule type" value="Transcribed_RNA"/>
</dbReference>
<evidence type="ECO:0000313" key="1">
    <source>
        <dbReference type="EMBL" id="CAG6530347.1"/>
    </source>
</evidence>
<dbReference type="EMBL" id="HBUE01202093">
    <property type="protein sequence ID" value="CAG6530347.1"/>
    <property type="molecule type" value="Transcribed_RNA"/>
</dbReference>
<accession>A0A8D8MIY5</accession>
<dbReference type="EMBL" id="HBUE01308284">
    <property type="protein sequence ID" value="CAG6582178.1"/>
    <property type="molecule type" value="Transcribed_RNA"/>
</dbReference>
<organism evidence="1">
    <name type="scientific">Culex pipiens</name>
    <name type="common">House mosquito</name>
    <dbReference type="NCBI Taxonomy" id="7175"/>
    <lineage>
        <taxon>Eukaryota</taxon>
        <taxon>Metazoa</taxon>
        <taxon>Ecdysozoa</taxon>
        <taxon>Arthropoda</taxon>
        <taxon>Hexapoda</taxon>
        <taxon>Insecta</taxon>
        <taxon>Pterygota</taxon>
        <taxon>Neoptera</taxon>
        <taxon>Endopterygota</taxon>
        <taxon>Diptera</taxon>
        <taxon>Nematocera</taxon>
        <taxon>Culicoidea</taxon>
        <taxon>Culicidae</taxon>
        <taxon>Culicinae</taxon>
        <taxon>Culicini</taxon>
        <taxon>Culex</taxon>
        <taxon>Culex</taxon>
    </lineage>
</organism>
<dbReference type="EMBL" id="HBUE01202096">
    <property type="protein sequence ID" value="CAG6530352.1"/>
    <property type="molecule type" value="Transcribed_RNA"/>
</dbReference>
<dbReference type="AlphaFoldDB" id="A0A8D8MIY5"/>